<dbReference type="PIRSF" id="PIRSF011386">
    <property type="entry name" value="FixH"/>
    <property type="match status" value="1"/>
</dbReference>
<protein>
    <submittedName>
        <fullName evidence="1">RdxH</fullName>
    </submittedName>
</protein>
<dbReference type="OrthoDB" id="1495896at2"/>
<evidence type="ECO:0000313" key="1">
    <source>
        <dbReference type="EMBL" id="GGE50166.1"/>
    </source>
</evidence>
<gene>
    <name evidence="1" type="primary">rdxH</name>
    <name evidence="1" type="ORF">GCM10011517_17460</name>
</gene>
<dbReference type="InterPro" id="IPR008620">
    <property type="entry name" value="FixH"/>
</dbReference>
<keyword evidence="2" id="KW-1185">Reference proteome</keyword>
<reference evidence="1" key="2">
    <citation type="submission" date="2020-09" db="EMBL/GenBank/DDBJ databases">
        <authorList>
            <person name="Sun Q."/>
            <person name="Zhou Y."/>
        </authorList>
    </citation>
    <scope>NUCLEOTIDE SEQUENCE</scope>
    <source>
        <strain evidence="1">CGMCC 1.16012</strain>
    </source>
</reference>
<dbReference type="RefSeq" id="WP_095595056.1">
    <property type="nucleotide sequence ID" value="NZ_BMKN01000002.1"/>
</dbReference>
<organism evidence="1 2">
    <name type="scientific">Actibacterium pelagium</name>
    <dbReference type="NCBI Taxonomy" id="2029103"/>
    <lineage>
        <taxon>Bacteria</taxon>
        <taxon>Pseudomonadati</taxon>
        <taxon>Pseudomonadota</taxon>
        <taxon>Alphaproteobacteria</taxon>
        <taxon>Rhodobacterales</taxon>
        <taxon>Roseobacteraceae</taxon>
        <taxon>Actibacterium</taxon>
    </lineage>
</organism>
<proteinExistence type="predicted"/>
<comment type="caution">
    <text evidence="1">The sequence shown here is derived from an EMBL/GenBank/DDBJ whole genome shotgun (WGS) entry which is preliminary data.</text>
</comment>
<reference evidence="1" key="1">
    <citation type="journal article" date="2014" name="Int. J. Syst. Evol. Microbiol.">
        <title>Complete genome sequence of Corynebacterium casei LMG S-19264T (=DSM 44701T), isolated from a smear-ripened cheese.</title>
        <authorList>
            <consortium name="US DOE Joint Genome Institute (JGI-PGF)"/>
            <person name="Walter F."/>
            <person name="Albersmeier A."/>
            <person name="Kalinowski J."/>
            <person name="Ruckert C."/>
        </authorList>
    </citation>
    <scope>NUCLEOTIDE SEQUENCE</scope>
    <source>
        <strain evidence="1">CGMCC 1.16012</strain>
    </source>
</reference>
<evidence type="ECO:0000313" key="2">
    <source>
        <dbReference type="Proteomes" id="UP000606730"/>
    </source>
</evidence>
<dbReference type="AlphaFoldDB" id="A0A917EIU4"/>
<dbReference type="EMBL" id="BMKN01000002">
    <property type="protein sequence ID" value="GGE50166.1"/>
    <property type="molecule type" value="Genomic_DNA"/>
</dbReference>
<dbReference type="Pfam" id="PF05751">
    <property type="entry name" value="FixH"/>
    <property type="match status" value="1"/>
</dbReference>
<sequence length="151" mass="16809">MTKELTGRHVFLITATAFAIIIAVNVTMAVNAVKTFPGLEVKNSYVASQQFQTRRDAQEELGWAVRPIYEGGYLTLAFTDAEGQPVNVENLQVLVGRTTVSQDDVEPEFHMESGRYVTELELGQGMWMLQVQAEAADGTLFQQRLDLQVRG</sequence>
<name>A0A917EIU4_9RHOB</name>
<dbReference type="InterPro" id="IPR018037">
    <property type="entry name" value="FixH_proteobacterial"/>
</dbReference>
<dbReference type="Proteomes" id="UP000606730">
    <property type="component" value="Unassembled WGS sequence"/>
</dbReference>
<accession>A0A917EIU4</accession>